<dbReference type="Proteomes" id="UP000319263">
    <property type="component" value="Chromosome"/>
</dbReference>
<dbReference type="KEGG" id="mik:FOE78_02865"/>
<gene>
    <name evidence="1" type="ORF">FOE78_02865</name>
</gene>
<dbReference type="AlphaFoldDB" id="A0A516PUY6"/>
<evidence type="ECO:0000313" key="1">
    <source>
        <dbReference type="EMBL" id="QDP94997.1"/>
    </source>
</evidence>
<accession>A0A516PUY6</accession>
<name>A0A516PUY6_9ACTN</name>
<organism evidence="1 2">
    <name type="scientific">Microlunatus elymi</name>
    <dbReference type="NCBI Taxonomy" id="2596828"/>
    <lineage>
        <taxon>Bacteria</taxon>
        <taxon>Bacillati</taxon>
        <taxon>Actinomycetota</taxon>
        <taxon>Actinomycetes</taxon>
        <taxon>Propionibacteriales</taxon>
        <taxon>Propionibacteriaceae</taxon>
        <taxon>Microlunatus</taxon>
    </lineage>
</organism>
<dbReference type="RefSeq" id="WP_143984982.1">
    <property type="nucleotide sequence ID" value="NZ_CP041692.1"/>
</dbReference>
<proteinExistence type="predicted"/>
<dbReference type="EMBL" id="CP041692">
    <property type="protein sequence ID" value="QDP94997.1"/>
    <property type="molecule type" value="Genomic_DNA"/>
</dbReference>
<reference evidence="1 2" key="1">
    <citation type="submission" date="2019-07" db="EMBL/GenBank/DDBJ databases">
        <title>Microlunatus dokdonensis sp. nov. isolated from the rhizospheric soil of the wild plant Elymus tsukushiensis.</title>
        <authorList>
            <person name="Ghim S.-Y."/>
            <person name="Hwang Y.-J."/>
            <person name="Son J.-S."/>
            <person name="Shin J.-H."/>
        </authorList>
    </citation>
    <scope>NUCLEOTIDE SEQUENCE [LARGE SCALE GENOMIC DNA]</scope>
    <source>
        <strain evidence="1 2">KUDC0627</strain>
    </source>
</reference>
<protein>
    <submittedName>
        <fullName evidence="1">Uncharacterized protein</fullName>
    </submittedName>
</protein>
<keyword evidence="2" id="KW-1185">Reference proteome</keyword>
<evidence type="ECO:0000313" key="2">
    <source>
        <dbReference type="Proteomes" id="UP000319263"/>
    </source>
</evidence>
<sequence>MVVDAIQRLAKLYVCQVTVNPDEHVVGVRGGDRNCTMSFCYGEEESLGMAIGLAGWDDGYTGVVSLSERAEIATSVAVEVLAGAITEEVWRRGSEIVKSVIRFPRINDKFVYQKSLLILGGPREMIQYEPYPLK</sequence>